<gene>
    <name evidence="1" type="ORF">ACFPL4_24330</name>
</gene>
<reference evidence="2" key="1">
    <citation type="journal article" date="2019" name="Int. J. Syst. Evol. Microbiol.">
        <title>The Global Catalogue of Microorganisms (GCM) 10K type strain sequencing project: providing services to taxonomists for standard genome sequencing and annotation.</title>
        <authorList>
            <consortium name="The Broad Institute Genomics Platform"/>
            <consortium name="The Broad Institute Genome Sequencing Center for Infectious Disease"/>
            <person name="Wu L."/>
            <person name="Ma J."/>
        </authorList>
    </citation>
    <scope>NUCLEOTIDE SEQUENCE [LARGE SCALE GENOMIC DNA]</scope>
    <source>
        <strain evidence="2">ICMP 257</strain>
    </source>
</reference>
<accession>A0ABV9VBZ0</accession>
<dbReference type="RefSeq" id="WP_208861041.1">
    <property type="nucleotide sequence ID" value="NZ_JBHSJE010000007.1"/>
</dbReference>
<name>A0ABV9VBZ0_STRAZ</name>
<keyword evidence="2" id="KW-1185">Reference proteome</keyword>
<dbReference type="EMBL" id="JBHSJE010000007">
    <property type="protein sequence ID" value="MFC4981447.1"/>
    <property type="molecule type" value="Genomic_DNA"/>
</dbReference>
<evidence type="ECO:0000313" key="2">
    <source>
        <dbReference type="Proteomes" id="UP001595908"/>
    </source>
</evidence>
<protein>
    <submittedName>
        <fullName evidence="1">Uncharacterized protein</fullName>
    </submittedName>
</protein>
<evidence type="ECO:0000313" key="1">
    <source>
        <dbReference type="EMBL" id="MFC4981447.1"/>
    </source>
</evidence>
<comment type="caution">
    <text evidence="1">The sequence shown here is derived from an EMBL/GenBank/DDBJ whole genome shotgun (WGS) entry which is preliminary data.</text>
</comment>
<dbReference type="Proteomes" id="UP001595908">
    <property type="component" value="Unassembled WGS sequence"/>
</dbReference>
<organism evidence="1 2">
    <name type="scientific">Streptomyces atroolivaceus</name>
    <dbReference type="NCBI Taxonomy" id="66869"/>
    <lineage>
        <taxon>Bacteria</taxon>
        <taxon>Bacillati</taxon>
        <taxon>Actinomycetota</taxon>
        <taxon>Actinomycetes</taxon>
        <taxon>Kitasatosporales</taxon>
        <taxon>Streptomycetaceae</taxon>
        <taxon>Streptomyces</taxon>
    </lineage>
</organism>
<dbReference type="GeneID" id="31234329"/>
<sequence length="86" mass="9558">MPLVRGVRDQWVRLRDDLMPQLWPRTDAAAGLCLPEVSSRAVRGLKFGEALPPRLAEATLAARLTDEKSDGTVLAEPARFLRLGYE</sequence>
<proteinExistence type="predicted"/>